<protein>
    <submittedName>
        <fullName evidence="1">Uncharacterized protein</fullName>
    </submittedName>
</protein>
<accession>A0ABD0J325</accession>
<comment type="caution">
    <text evidence="1">The sequence shown here is derived from an EMBL/GenBank/DDBJ whole genome shotgun (WGS) entry which is preliminary data.</text>
</comment>
<evidence type="ECO:0000313" key="1">
    <source>
        <dbReference type="EMBL" id="KAK7455717.1"/>
    </source>
</evidence>
<organism evidence="1 2">
    <name type="scientific">Batillaria attramentaria</name>
    <dbReference type="NCBI Taxonomy" id="370345"/>
    <lineage>
        <taxon>Eukaryota</taxon>
        <taxon>Metazoa</taxon>
        <taxon>Spiralia</taxon>
        <taxon>Lophotrochozoa</taxon>
        <taxon>Mollusca</taxon>
        <taxon>Gastropoda</taxon>
        <taxon>Caenogastropoda</taxon>
        <taxon>Sorbeoconcha</taxon>
        <taxon>Cerithioidea</taxon>
        <taxon>Batillariidae</taxon>
        <taxon>Batillaria</taxon>
    </lineage>
</organism>
<gene>
    <name evidence="1" type="ORF">BaRGS_00039457</name>
</gene>
<keyword evidence="2" id="KW-1185">Reference proteome</keyword>
<proteinExistence type="predicted"/>
<dbReference type="InterPro" id="IPR036770">
    <property type="entry name" value="Ankyrin_rpt-contain_sf"/>
</dbReference>
<dbReference type="Proteomes" id="UP001519460">
    <property type="component" value="Unassembled WGS sequence"/>
</dbReference>
<dbReference type="EMBL" id="JACVVK020000691">
    <property type="protein sequence ID" value="KAK7455717.1"/>
    <property type="molecule type" value="Genomic_DNA"/>
</dbReference>
<name>A0ABD0J325_9CAEN</name>
<reference evidence="1 2" key="1">
    <citation type="journal article" date="2023" name="Sci. Data">
        <title>Genome assembly of the Korean intertidal mud-creeper Batillaria attramentaria.</title>
        <authorList>
            <person name="Patra A.K."/>
            <person name="Ho P.T."/>
            <person name="Jun S."/>
            <person name="Lee S.J."/>
            <person name="Kim Y."/>
            <person name="Won Y.J."/>
        </authorList>
    </citation>
    <scope>NUCLEOTIDE SEQUENCE [LARGE SCALE GENOMIC DNA]</scope>
    <source>
        <strain evidence="1">Wonlab-2016</strain>
    </source>
</reference>
<evidence type="ECO:0000313" key="2">
    <source>
        <dbReference type="Proteomes" id="UP001519460"/>
    </source>
</evidence>
<dbReference type="Gene3D" id="1.25.40.20">
    <property type="entry name" value="Ankyrin repeat-containing domain"/>
    <property type="match status" value="1"/>
</dbReference>
<sequence length="683" mass="77392">MNGVRGNTTRQTVNLPVNEVARRFIIAMRKQQGVRKLEAIRCLARREDFVNWKDEHGLDILHHAIINNYPDACDFLLKLGYFAEPYEPDVNLYAHLAARMGYLTTLRVIITHRPRDFKRAIQPLFFPRLVVPIWQMIYTGGKTLMPGVLGNSTGYSSGKRVTVKKKEDAVFLPGPTVKTIDCVARPGLMLKTMGYSARPSTAATLAGGPQGALIPTTDALKCVRQKPKLPCTKGRPLSAPLTLKIGLDKAAEDVNRPRTFPYSEYTMLNQTPLEVAANAFWPSCVKLLLDLCIKPLYPDLPCCAGYLTLAVLADCPVALKVLLKINRRGGSVEEERLRVDDFRQAVRLCVEQQQLELLALLVADTTIDLKPMFRPLNGFHLDVRTDTLWSLPDVVSAMIQRDYCVETKLPSRTYPLYTCIACSIRYDDLSLAQHYMAFEKQNMMKKEFKMVLNSRKAYSSALHCLFDTTELVAPKLPKEAVEDTWRVPCEWNNVLFVDALTHYLMITVQLGSVDPLVLNQLARYGAHPGRKADWYMAGEPTYPLMIYFHTLFDAMASKRVTDANRQFKSSHVVLAFVTRFMKQPDILECISHLTSLQGSSSKPASNEQVRRFIMLAMQELVVRSKLVPPLRDLSAWRVWMLCGRRMKNVKRLPKFSTKLKNLFAFINDPTKGFVDFLSAAYID</sequence>
<dbReference type="SUPFAM" id="SSF48403">
    <property type="entry name" value="Ankyrin repeat"/>
    <property type="match status" value="1"/>
</dbReference>
<dbReference type="AlphaFoldDB" id="A0ABD0J325"/>